<gene>
    <name evidence="2" type="ORF">GMARGA_LOCUS44122</name>
</gene>
<feature type="non-terminal residue" evidence="2">
    <location>
        <position position="65"/>
    </location>
</feature>
<evidence type="ECO:0000256" key="1">
    <source>
        <dbReference type="SAM" id="MobiDB-lite"/>
    </source>
</evidence>
<dbReference type="Proteomes" id="UP000789901">
    <property type="component" value="Unassembled WGS sequence"/>
</dbReference>
<sequence length="65" mass="7571">ILEAKLPHSVRVLLTRLNFGYKIFWWIRSITLCGVVQLFRKSASPSSLHTPHIEDDDHAQDKEKK</sequence>
<reference evidence="2 3" key="1">
    <citation type="submission" date="2021-06" db="EMBL/GenBank/DDBJ databases">
        <authorList>
            <person name="Kallberg Y."/>
            <person name="Tangrot J."/>
            <person name="Rosling A."/>
        </authorList>
    </citation>
    <scope>NUCLEOTIDE SEQUENCE [LARGE SCALE GENOMIC DNA]</scope>
    <source>
        <strain evidence="2 3">120-4 pot B 10/14</strain>
    </source>
</reference>
<dbReference type="EMBL" id="CAJVQB010147825">
    <property type="protein sequence ID" value="CAG8855301.1"/>
    <property type="molecule type" value="Genomic_DNA"/>
</dbReference>
<name>A0ABN7XJ49_GIGMA</name>
<comment type="caution">
    <text evidence="2">The sequence shown here is derived from an EMBL/GenBank/DDBJ whole genome shotgun (WGS) entry which is preliminary data.</text>
</comment>
<proteinExistence type="predicted"/>
<accession>A0ABN7XJ49</accession>
<protein>
    <submittedName>
        <fullName evidence="2">43429_t:CDS:1</fullName>
    </submittedName>
</protein>
<organism evidence="2 3">
    <name type="scientific">Gigaspora margarita</name>
    <dbReference type="NCBI Taxonomy" id="4874"/>
    <lineage>
        <taxon>Eukaryota</taxon>
        <taxon>Fungi</taxon>
        <taxon>Fungi incertae sedis</taxon>
        <taxon>Mucoromycota</taxon>
        <taxon>Glomeromycotina</taxon>
        <taxon>Glomeromycetes</taxon>
        <taxon>Diversisporales</taxon>
        <taxon>Gigasporaceae</taxon>
        <taxon>Gigaspora</taxon>
    </lineage>
</organism>
<keyword evidence="3" id="KW-1185">Reference proteome</keyword>
<evidence type="ECO:0000313" key="2">
    <source>
        <dbReference type="EMBL" id="CAG8855301.1"/>
    </source>
</evidence>
<feature type="compositionally biased region" description="Basic and acidic residues" evidence="1">
    <location>
        <begin position="51"/>
        <end position="65"/>
    </location>
</feature>
<feature type="region of interest" description="Disordered" evidence="1">
    <location>
        <begin position="43"/>
        <end position="65"/>
    </location>
</feature>
<feature type="non-terminal residue" evidence="2">
    <location>
        <position position="1"/>
    </location>
</feature>
<evidence type="ECO:0000313" key="3">
    <source>
        <dbReference type="Proteomes" id="UP000789901"/>
    </source>
</evidence>